<evidence type="ECO:0000256" key="1">
    <source>
        <dbReference type="SAM" id="MobiDB-lite"/>
    </source>
</evidence>
<feature type="compositionally biased region" description="Basic and acidic residues" evidence="1">
    <location>
        <begin position="70"/>
        <end position="83"/>
    </location>
</feature>
<feature type="compositionally biased region" description="Basic and acidic residues" evidence="1">
    <location>
        <begin position="147"/>
        <end position="161"/>
    </location>
</feature>
<dbReference type="Pfam" id="PF07498">
    <property type="entry name" value="Rho_N"/>
    <property type="match status" value="1"/>
</dbReference>
<feature type="region of interest" description="Disordered" evidence="1">
    <location>
        <begin position="57"/>
        <end position="96"/>
    </location>
</feature>
<evidence type="ECO:0000313" key="3">
    <source>
        <dbReference type="EMBL" id="KAA8515079.1"/>
    </source>
</evidence>
<keyword evidence="4" id="KW-1185">Reference proteome</keyword>
<gene>
    <name evidence="3" type="ORF">F0562_018134</name>
</gene>
<feature type="region of interest" description="Disordered" evidence="1">
    <location>
        <begin position="112"/>
        <end position="221"/>
    </location>
</feature>
<evidence type="ECO:0000313" key="4">
    <source>
        <dbReference type="Proteomes" id="UP000325577"/>
    </source>
</evidence>
<dbReference type="OrthoDB" id="1931152at2759"/>
<dbReference type="GO" id="GO:0006353">
    <property type="term" value="P:DNA-templated transcription termination"/>
    <property type="evidence" value="ECO:0007669"/>
    <property type="project" value="InterPro"/>
</dbReference>
<dbReference type="PANTHER" id="PTHR34449">
    <property type="entry name" value="RHO TERMINATION FACTOR"/>
    <property type="match status" value="1"/>
</dbReference>
<organism evidence="3 4">
    <name type="scientific">Nyssa sinensis</name>
    <dbReference type="NCBI Taxonomy" id="561372"/>
    <lineage>
        <taxon>Eukaryota</taxon>
        <taxon>Viridiplantae</taxon>
        <taxon>Streptophyta</taxon>
        <taxon>Embryophyta</taxon>
        <taxon>Tracheophyta</taxon>
        <taxon>Spermatophyta</taxon>
        <taxon>Magnoliopsida</taxon>
        <taxon>eudicotyledons</taxon>
        <taxon>Gunneridae</taxon>
        <taxon>Pentapetalae</taxon>
        <taxon>asterids</taxon>
        <taxon>Cornales</taxon>
        <taxon>Nyssaceae</taxon>
        <taxon>Nyssa</taxon>
    </lineage>
</organism>
<accession>A0A5J4ZB03</accession>
<evidence type="ECO:0000259" key="2">
    <source>
        <dbReference type="Pfam" id="PF07498"/>
    </source>
</evidence>
<dbReference type="Proteomes" id="UP000325577">
    <property type="component" value="Linkage Group LG9"/>
</dbReference>
<dbReference type="Gene3D" id="1.10.720.10">
    <property type="match status" value="1"/>
</dbReference>
<reference evidence="3 4" key="1">
    <citation type="submission" date="2019-09" db="EMBL/GenBank/DDBJ databases">
        <title>A chromosome-level genome assembly of the Chinese tupelo Nyssa sinensis.</title>
        <authorList>
            <person name="Yang X."/>
            <person name="Kang M."/>
            <person name="Yang Y."/>
            <person name="Xiong H."/>
            <person name="Wang M."/>
            <person name="Zhang Z."/>
            <person name="Wang Z."/>
            <person name="Wu H."/>
            <person name="Ma T."/>
            <person name="Liu J."/>
            <person name="Xi Z."/>
        </authorList>
    </citation>
    <scope>NUCLEOTIDE SEQUENCE [LARGE SCALE GENOMIC DNA]</scope>
    <source>
        <strain evidence="3">J267</strain>
        <tissue evidence="3">Leaf</tissue>
    </source>
</reference>
<name>A0A5J4ZB03_9ASTE</name>
<dbReference type="InterPro" id="IPR011112">
    <property type="entry name" value="Rho-like_N"/>
</dbReference>
<feature type="domain" description="Rho termination factor-like N-terminal" evidence="2">
    <location>
        <begin position="229"/>
        <end position="257"/>
    </location>
</feature>
<dbReference type="PANTHER" id="PTHR34449:SF2">
    <property type="entry name" value="RHO TERMINATION FACTOR"/>
    <property type="match status" value="1"/>
</dbReference>
<sequence length="262" mass="29522">MDAVVFYPHYALRLPYFSAFSKPRLGKPSLSLKEIADGRSLIASRKDVIQLTVSSIRADGNRRGRPPRKSTAEGRTEKDEENKIPQSFDGKSSNPSNQAEIIALFRRIQSSISKGESKSANKRSSNSSEDDTSAESVLEVLRQTRKQLKEKTSNKKEDKVLTRRRSRLEKVQKKEEYASVNDLKLSRPPSNFVKRSPIPSPTSRRGKVFESKASSATAGNKELELQKVEEMKLPALKELAKSRGIKGYSKLKKRELVKMLRS</sequence>
<proteinExistence type="predicted"/>
<dbReference type="AlphaFoldDB" id="A0A5J4ZB03"/>
<feature type="compositionally biased region" description="Basic and acidic residues" evidence="1">
    <location>
        <begin position="168"/>
        <end position="177"/>
    </location>
</feature>
<dbReference type="EMBL" id="CM018052">
    <property type="protein sequence ID" value="KAA8515079.1"/>
    <property type="molecule type" value="Genomic_DNA"/>
</dbReference>
<protein>
    <recommendedName>
        <fullName evidence="2">Rho termination factor-like N-terminal domain-containing protein</fullName>
    </recommendedName>
</protein>